<keyword evidence="17" id="KW-1185">Reference proteome</keyword>
<dbReference type="EC" id="1.8.3.1" evidence="6"/>
<evidence type="ECO:0000256" key="11">
    <source>
        <dbReference type="ARBA" id="ARBA00023004"/>
    </source>
</evidence>
<dbReference type="AlphaFoldDB" id="A0AAV2IEW5"/>
<dbReference type="Proteomes" id="UP001497497">
    <property type="component" value="Unassembled WGS sequence"/>
</dbReference>
<accession>A0AAV2IEW5</accession>
<dbReference type="Gene3D" id="3.90.420.10">
    <property type="entry name" value="Oxidoreductase, molybdopterin-binding domain"/>
    <property type="match status" value="1"/>
</dbReference>
<dbReference type="SUPFAM" id="SSF56524">
    <property type="entry name" value="Oxidoreductase molybdopterin-binding domain"/>
    <property type="match status" value="1"/>
</dbReference>
<evidence type="ECO:0000256" key="8">
    <source>
        <dbReference type="ARBA" id="ARBA00022617"/>
    </source>
</evidence>
<dbReference type="Pfam" id="PF03404">
    <property type="entry name" value="Mo-co_dimer"/>
    <property type="match status" value="1"/>
</dbReference>
<dbReference type="PANTHER" id="PTHR19372">
    <property type="entry name" value="SULFITE REDUCTASE"/>
    <property type="match status" value="1"/>
</dbReference>
<keyword evidence="12" id="KW-0496">Mitochondrion</keyword>
<dbReference type="InterPro" id="IPR005066">
    <property type="entry name" value="MoCF_OxRdtse_dimer"/>
</dbReference>
<dbReference type="InterPro" id="IPR036374">
    <property type="entry name" value="OxRdtase_Mopterin-bd_sf"/>
</dbReference>
<dbReference type="Pfam" id="PF00173">
    <property type="entry name" value="Cyt-b5"/>
    <property type="match status" value="1"/>
</dbReference>
<dbReference type="PRINTS" id="PR00407">
    <property type="entry name" value="EUMOPTERIN"/>
</dbReference>
<dbReference type="Gene3D" id="2.60.40.650">
    <property type="match status" value="1"/>
</dbReference>
<dbReference type="GO" id="GO:0005758">
    <property type="term" value="C:mitochondrial intermembrane space"/>
    <property type="evidence" value="ECO:0007669"/>
    <property type="project" value="UniProtKB-SubCell"/>
</dbReference>
<protein>
    <recommendedName>
        <fullName evidence="6">sulfite oxidase</fullName>
        <ecNumber evidence="6">1.8.3.1</ecNumber>
    </recommendedName>
</protein>
<evidence type="ECO:0000313" key="17">
    <source>
        <dbReference type="Proteomes" id="UP001497497"/>
    </source>
</evidence>
<feature type="transmembrane region" description="Helical" evidence="14">
    <location>
        <begin position="73"/>
        <end position="91"/>
    </location>
</feature>
<keyword evidence="10" id="KW-0560">Oxidoreductase</keyword>
<keyword evidence="14" id="KW-0472">Membrane</keyword>
<evidence type="ECO:0000256" key="2">
    <source>
        <dbReference type="ARBA" id="ARBA00001970"/>
    </source>
</evidence>
<evidence type="ECO:0000256" key="3">
    <source>
        <dbReference type="ARBA" id="ARBA00004569"/>
    </source>
</evidence>
<dbReference type="InterPro" id="IPR008335">
    <property type="entry name" value="Mopterin_OxRdtase_euk"/>
</dbReference>
<dbReference type="Gene3D" id="3.10.120.10">
    <property type="entry name" value="Cytochrome b5-like heme/steroid binding domain"/>
    <property type="match status" value="1"/>
</dbReference>
<dbReference type="Pfam" id="PF00174">
    <property type="entry name" value="Oxidored_molyb"/>
    <property type="match status" value="1"/>
</dbReference>
<dbReference type="PANTHER" id="PTHR19372:SF7">
    <property type="entry name" value="SULFITE OXIDASE, MITOCHONDRIAL"/>
    <property type="match status" value="1"/>
</dbReference>
<dbReference type="SMART" id="SM01117">
    <property type="entry name" value="Cyt-b5"/>
    <property type="match status" value="1"/>
</dbReference>
<evidence type="ECO:0000256" key="10">
    <source>
        <dbReference type="ARBA" id="ARBA00023002"/>
    </source>
</evidence>
<dbReference type="SUPFAM" id="SSF55856">
    <property type="entry name" value="Cytochrome b5-like heme/steroid binding domain"/>
    <property type="match status" value="1"/>
</dbReference>
<evidence type="ECO:0000256" key="9">
    <source>
        <dbReference type="ARBA" id="ARBA00022723"/>
    </source>
</evidence>
<reference evidence="16 17" key="1">
    <citation type="submission" date="2024-04" db="EMBL/GenBank/DDBJ databases">
        <authorList>
            <consortium name="Genoscope - CEA"/>
            <person name="William W."/>
        </authorList>
    </citation>
    <scope>NUCLEOTIDE SEQUENCE [LARGE SCALE GENOMIC DNA]</scope>
</reference>
<feature type="domain" description="Cytochrome b5 heme-binding" evidence="15">
    <location>
        <begin position="120"/>
        <end position="198"/>
    </location>
</feature>
<dbReference type="InterPro" id="IPR014756">
    <property type="entry name" value="Ig_E-set"/>
</dbReference>
<dbReference type="InterPro" id="IPR001199">
    <property type="entry name" value="Cyt_B5-like_heme/steroid-bd"/>
</dbReference>
<comment type="caution">
    <text evidence="16">The sequence shown here is derived from an EMBL/GenBank/DDBJ whole genome shotgun (WGS) entry which is preliminary data.</text>
</comment>
<dbReference type="CDD" id="cd02111">
    <property type="entry name" value="eukary_SO_Moco"/>
    <property type="match status" value="1"/>
</dbReference>
<keyword evidence="9" id="KW-0479">Metal-binding</keyword>
<dbReference type="SUPFAM" id="SSF81296">
    <property type="entry name" value="E set domains"/>
    <property type="match status" value="1"/>
</dbReference>
<keyword evidence="14" id="KW-1133">Transmembrane helix</keyword>
<evidence type="ECO:0000256" key="6">
    <source>
        <dbReference type="ARBA" id="ARBA00012505"/>
    </source>
</evidence>
<evidence type="ECO:0000256" key="7">
    <source>
        <dbReference type="ARBA" id="ARBA00022505"/>
    </source>
</evidence>
<comment type="cofactor">
    <cofactor evidence="1">
        <name>Mo-molybdopterin</name>
        <dbReference type="ChEBI" id="CHEBI:71302"/>
    </cofactor>
</comment>
<feature type="region of interest" description="Disordered" evidence="13">
    <location>
        <begin position="206"/>
        <end position="226"/>
    </location>
</feature>
<comment type="cofactor">
    <cofactor evidence="2">
        <name>heme b</name>
        <dbReference type="ChEBI" id="CHEBI:60344"/>
    </cofactor>
</comment>
<feature type="region of interest" description="Disordered" evidence="13">
    <location>
        <begin position="54"/>
        <end position="73"/>
    </location>
</feature>
<dbReference type="FunFam" id="3.10.120.10:FF:000007">
    <property type="entry name" value="Sulfite oxidase, mitochondrial"/>
    <property type="match status" value="1"/>
</dbReference>
<dbReference type="PROSITE" id="PS50255">
    <property type="entry name" value="CYTOCHROME_B5_2"/>
    <property type="match status" value="1"/>
</dbReference>
<evidence type="ECO:0000256" key="4">
    <source>
        <dbReference type="ARBA" id="ARBA00004678"/>
    </source>
</evidence>
<evidence type="ECO:0000256" key="12">
    <source>
        <dbReference type="ARBA" id="ARBA00023128"/>
    </source>
</evidence>
<keyword evidence="8" id="KW-0349">Heme</keyword>
<dbReference type="FunFam" id="3.90.420.10:FF:000002">
    <property type="entry name" value="sulfite oxidase, mitochondrial"/>
    <property type="match status" value="1"/>
</dbReference>
<dbReference type="GO" id="GO:0008482">
    <property type="term" value="F:sulfite oxidase activity"/>
    <property type="evidence" value="ECO:0007669"/>
    <property type="project" value="UniProtKB-EC"/>
</dbReference>
<comment type="subcellular location">
    <subcellularLocation>
        <location evidence="3">Mitochondrion intermembrane space</location>
    </subcellularLocation>
</comment>
<keyword evidence="14" id="KW-0812">Transmembrane</keyword>
<dbReference type="GO" id="GO:0030151">
    <property type="term" value="F:molybdenum ion binding"/>
    <property type="evidence" value="ECO:0007669"/>
    <property type="project" value="InterPro"/>
</dbReference>
<comment type="pathway">
    <text evidence="5">Energy metabolism; sulfur metabolism.</text>
</comment>
<dbReference type="EMBL" id="CAXITT010000708">
    <property type="protein sequence ID" value="CAL1545442.1"/>
    <property type="molecule type" value="Genomic_DNA"/>
</dbReference>
<dbReference type="InterPro" id="IPR018506">
    <property type="entry name" value="Cyt_B5_heme-BS"/>
</dbReference>
<proteinExistence type="predicted"/>
<gene>
    <name evidence="16" type="ORF">GSLYS_00018925001</name>
</gene>
<dbReference type="GO" id="GO:0006790">
    <property type="term" value="P:sulfur compound metabolic process"/>
    <property type="evidence" value="ECO:0007669"/>
    <property type="project" value="TreeGrafter"/>
</dbReference>
<evidence type="ECO:0000256" key="1">
    <source>
        <dbReference type="ARBA" id="ARBA00001924"/>
    </source>
</evidence>
<dbReference type="GO" id="GO:0043546">
    <property type="term" value="F:molybdopterin cofactor binding"/>
    <property type="evidence" value="ECO:0007669"/>
    <property type="project" value="TreeGrafter"/>
</dbReference>
<sequence length="597" mass="65724">MRSDQRSMTSLLRAFGKHLHRTLNAEKAKPCIYIATANLKNRWCQSCSSISGYTGSNQVQKSKSTRSHSGKSTGGAILALTGTLVGAVLYWKCKNNFSKSLYFGKVFAAESEPGKIKDGLPTFTKADVAAHNSKETGIWVIFGNGVYDVTEYVQSHPGGNKILLAAGKSIEPYWSVYSVHKTEEIYEILESLRIGNIVEVSTKKSKDVGDPYRADPERSPVLIPSSEKPYNAEPPLEMLADVFLTPNHLFFIRNHLPVPCMKLEGYSLKLEMSPGKSASIKIEELRTKFPKKSVTAVIQCAGNRRGEMVKVKPVKGLNWGSAAISNAKWSGVCLDDLLKHYKVDIDTVNTKYVVFEGMDKTPEGEPYGASIPIELAKMLKKEIIIAYEMNGTSIPRDHGFPVRVIIPGVVGARQVKWLSKIYFSAEESTSHWQRKDYKGFNSSVDWDNVNFDDAVSITQIPVNSAICEPVEGAEVDVSCDEVLVKGYAFSGGGRGIIRVDVSADGGKTWIDAKLKPNGQTPYTSYAWTLWEAYVPLPKGVSETVLIAKAVDVSYNVQPDTVEGIWNLRGVLSNAWHRVNVKLVKGASSPKETKTALN</sequence>
<evidence type="ECO:0000256" key="14">
    <source>
        <dbReference type="SAM" id="Phobius"/>
    </source>
</evidence>
<comment type="pathway">
    <text evidence="4">Sulfur metabolism.</text>
</comment>
<keyword evidence="7" id="KW-0500">Molybdenum</keyword>
<dbReference type="InterPro" id="IPR036400">
    <property type="entry name" value="Cyt_B5-like_heme/steroid_sf"/>
</dbReference>
<evidence type="ECO:0000256" key="5">
    <source>
        <dbReference type="ARBA" id="ARBA00004971"/>
    </source>
</evidence>
<name>A0AAV2IEW5_LYMST</name>
<evidence type="ECO:0000313" key="16">
    <source>
        <dbReference type="EMBL" id="CAL1545442.1"/>
    </source>
</evidence>
<feature type="compositionally biased region" description="Basic and acidic residues" evidence="13">
    <location>
        <begin position="206"/>
        <end position="218"/>
    </location>
</feature>
<dbReference type="PROSITE" id="PS00191">
    <property type="entry name" value="CYTOCHROME_B5_1"/>
    <property type="match status" value="1"/>
</dbReference>
<evidence type="ECO:0000259" key="15">
    <source>
        <dbReference type="PROSITE" id="PS50255"/>
    </source>
</evidence>
<keyword evidence="11" id="KW-0408">Iron</keyword>
<evidence type="ECO:0000256" key="13">
    <source>
        <dbReference type="SAM" id="MobiDB-lite"/>
    </source>
</evidence>
<dbReference type="InterPro" id="IPR000572">
    <property type="entry name" value="OxRdtase_Mopterin-bd_dom"/>
</dbReference>
<dbReference type="GO" id="GO:0020037">
    <property type="term" value="F:heme binding"/>
    <property type="evidence" value="ECO:0007669"/>
    <property type="project" value="InterPro"/>
</dbReference>
<organism evidence="16 17">
    <name type="scientific">Lymnaea stagnalis</name>
    <name type="common">Great pond snail</name>
    <name type="synonym">Helix stagnalis</name>
    <dbReference type="NCBI Taxonomy" id="6523"/>
    <lineage>
        <taxon>Eukaryota</taxon>
        <taxon>Metazoa</taxon>
        <taxon>Spiralia</taxon>
        <taxon>Lophotrochozoa</taxon>
        <taxon>Mollusca</taxon>
        <taxon>Gastropoda</taxon>
        <taxon>Heterobranchia</taxon>
        <taxon>Euthyneura</taxon>
        <taxon>Panpulmonata</taxon>
        <taxon>Hygrophila</taxon>
        <taxon>Lymnaeoidea</taxon>
        <taxon>Lymnaeidae</taxon>
        <taxon>Lymnaea</taxon>
    </lineage>
</organism>